<dbReference type="OrthoDB" id="9800168at2"/>
<evidence type="ECO:0000313" key="2">
    <source>
        <dbReference type="Proteomes" id="UP000248688"/>
    </source>
</evidence>
<dbReference type="AlphaFoldDB" id="A0A2Z4IDZ2"/>
<name>A0A2Z4IDZ2_9BACT</name>
<dbReference type="KEGG" id="est:DN752_02125"/>
<sequence>MNKEKRCPNCQIAFACTTECWCSAFPPIVPLEENQGCLCPDCLKSAIQDRISHWTAHLDAKKIKTIQKMGKPTSLIEGIDYTVNEQGFYVFSSWYLLRQGKCCGNGCRNCPYPKKT</sequence>
<protein>
    <recommendedName>
        <fullName evidence="3">Cysteine-rich CWC family protein</fullName>
    </recommendedName>
</protein>
<proteinExistence type="predicted"/>
<gene>
    <name evidence="1" type="ORF">DN752_02125</name>
</gene>
<dbReference type="Proteomes" id="UP000248688">
    <property type="component" value="Chromosome"/>
</dbReference>
<keyword evidence="2" id="KW-1185">Reference proteome</keyword>
<evidence type="ECO:0000313" key="1">
    <source>
        <dbReference type="EMBL" id="AWW29029.1"/>
    </source>
</evidence>
<accession>A0A2Z4IDZ2</accession>
<organism evidence="1 2">
    <name type="scientific">Echinicola strongylocentroti</name>
    <dbReference type="NCBI Taxonomy" id="1795355"/>
    <lineage>
        <taxon>Bacteria</taxon>
        <taxon>Pseudomonadati</taxon>
        <taxon>Bacteroidota</taxon>
        <taxon>Cytophagia</taxon>
        <taxon>Cytophagales</taxon>
        <taxon>Cyclobacteriaceae</taxon>
        <taxon>Echinicola</taxon>
    </lineage>
</organism>
<dbReference type="Pfam" id="PF17653">
    <property type="entry name" value="DUF5522"/>
    <property type="match status" value="1"/>
</dbReference>
<evidence type="ECO:0008006" key="3">
    <source>
        <dbReference type="Google" id="ProtNLM"/>
    </source>
</evidence>
<dbReference type="RefSeq" id="WP_112782449.1">
    <property type="nucleotide sequence ID" value="NZ_CP030041.1"/>
</dbReference>
<reference evidence="1 2" key="1">
    <citation type="submission" date="2018-06" db="EMBL/GenBank/DDBJ databases">
        <title>Echinicola strongylocentroti sp. nov., isolated from a sea urchin Strongylocentrotus intermedius.</title>
        <authorList>
            <person name="Bae S.S."/>
        </authorList>
    </citation>
    <scope>NUCLEOTIDE SEQUENCE [LARGE SCALE GENOMIC DNA]</scope>
    <source>
        <strain evidence="1 2">MEBiC08714</strain>
    </source>
</reference>
<dbReference type="EMBL" id="CP030041">
    <property type="protein sequence ID" value="AWW29029.1"/>
    <property type="molecule type" value="Genomic_DNA"/>
</dbReference>
<dbReference type="InterPro" id="IPR040807">
    <property type="entry name" value="DUF5522"/>
</dbReference>